<evidence type="ECO:0000256" key="2">
    <source>
        <dbReference type="ARBA" id="ARBA00022801"/>
    </source>
</evidence>
<dbReference type="InterPro" id="IPR013783">
    <property type="entry name" value="Ig-like_fold"/>
</dbReference>
<dbReference type="OrthoDB" id="9762066at2"/>
<dbReference type="GO" id="GO:0004553">
    <property type="term" value="F:hydrolase activity, hydrolyzing O-glycosyl compounds"/>
    <property type="evidence" value="ECO:0007669"/>
    <property type="project" value="InterPro"/>
</dbReference>
<evidence type="ECO:0000313" key="7">
    <source>
        <dbReference type="EMBL" id="RRJ24509.1"/>
    </source>
</evidence>
<organism evidence="7 8">
    <name type="scientific">Lachnoanaerobaculum gingivalis</name>
    <dbReference type="NCBI Taxonomy" id="2490855"/>
    <lineage>
        <taxon>Bacteria</taxon>
        <taxon>Bacillati</taxon>
        <taxon>Bacillota</taxon>
        <taxon>Clostridia</taxon>
        <taxon>Lachnospirales</taxon>
        <taxon>Lachnospiraceae</taxon>
        <taxon>Lachnoanaerobaculum</taxon>
    </lineage>
</organism>
<sequence length="597" mass="69646">MNLNEKNNEQIVEDIHVIDYTSEYECKIASADTMIFDTGRERELLNGQWHYAVDQLDAFLRGRWYKEKRFDDRGNTIPLDYSYDEWPVMNLPCCWNTEKNEYMLYEGSMVFTRKFYFKKKSNEKVFLKIGAANYICRVFLNKKYVGMHRGGNTPFFIDITDEILEDNRIIIQVDNTRRVEQVPTDNTDWFNYGGVYRDIALIRVPQVFIKDYQIGLVPDSTYSNISVKVKLSEKTNAVVTLSIAELDIFEEIKLQNGEGTLIFSANPELWSPNNPKLYKTVLKSGEDEATDYIGFREIRVEGRDIILNGEKIFLRGISCHEESVENGKALTNQERVQNMEIAKELGCNFMRLAHYPHDENSAILSDYEGMLLWEEIPVYWAVQFERDATFDDAKNQLQELIRRDYNRASVIIWSVGNENPDTDARFKFMTRLANITRLEDSTRMVSAACLVNFKNNAIEDRLIESLDIIGQNEYCGWYVPDFNSLTELFENSKPDKPVIITECGADALAHQHGSVDDKGTEECQANVYLLQTNTIKNISYIKGITPWILYDFRCPRRTSVIQNYYNRKGLLNPEKNYRKQAFYVLQKFYEEKKNSNH</sequence>
<name>A0A3P3QVD3_9FIRM</name>
<dbReference type="Pfam" id="PF02837">
    <property type="entry name" value="Glyco_hydro_2_N"/>
    <property type="match status" value="1"/>
</dbReference>
<dbReference type="Gene3D" id="2.60.120.260">
    <property type="entry name" value="Galactose-binding domain-like"/>
    <property type="match status" value="1"/>
</dbReference>
<dbReference type="PRINTS" id="PR00132">
    <property type="entry name" value="GLHYDRLASE2"/>
</dbReference>
<dbReference type="GO" id="GO:0005975">
    <property type="term" value="P:carbohydrate metabolic process"/>
    <property type="evidence" value="ECO:0007669"/>
    <property type="project" value="InterPro"/>
</dbReference>
<comment type="similarity">
    <text evidence="1">Belongs to the glycosyl hydrolase 2 family.</text>
</comment>
<dbReference type="Pfam" id="PF00703">
    <property type="entry name" value="Glyco_hydro_2"/>
    <property type="match status" value="1"/>
</dbReference>
<gene>
    <name evidence="7" type="ORF">EHV10_12020</name>
</gene>
<evidence type="ECO:0000259" key="4">
    <source>
        <dbReference type="Pfam" id="PF00703"/>
    </source>
</evidence>
<proteinExistence type="inferred from homology"/>
<feature type="domain" description="Glycoside hydrolase family 2 catalytic" evidence="5">
    <location>
        <begin position="298"/>
        <end position="510"/>
    </location>
</feature>
<dbReference type="InterPro" id="IPR017853">
    <property type="entry name" value="GH"/>
</dbReference>
<keyword evidence="8" id="KW-1185">Reference proteome</keyword>
<dbReference type="EMBL" id="RRCO01000006">
    <property type="protein sequence ID" value="RRJ24509.1"/>
    <property type="molecule type" value="Genomic_DNA"/>
</dbReference>
<dbReference type="Proteomes" id="UP000272490">
    <property type="component" value="Unassembled WGS sequence"/>
</dbReference>
<dbReference type="RefSeq" id="WP_128674850.1">
    <property type="nucleotide sequence ID" value="NZ_RRCO01000006.1"/>
</dbReference>
<feature type="domain" description="Glycosyl hydrolases family 2 sugar binding" evidence="6">
    <location>
        <begin position="44"/>
        <end position="205"/>
    </location>
</feature>
<dbReference type="InterPro" id="IPR006101">
    <property type="entry name" value="Glyco_hydro_2"/>
</dbReference>
<keyword evidence="2 7" id="KW-0378">Hydrolase</keyword>
<dbReference type="SUPFAM" id="SSF49303">
    <property type="entry name" value="beta-Galactosidase/glucuronidase domain"/>
    <property type="match status" value="1"/>
</dbReference>
<evidence type="ECO:0000256" key="3">
    <source>
        <dbReference type="ARBA" id="ARBA00023295"/>
    </source>
</evidence>
<keyword evidence="3" id="KW-0326">Glycosidase</keyword>
<dbReference type="Gene3D" id="2.60.40.10">
    <property type="entry name" value="Immunoglobulins"/>
    <property type="match status" value="1"/>
</dbReference>
<dbReference type="SUPFAM" id="SSF49785">
    <property type="entry name" value="Galactose-binding domain-like"/>
    <property type="match status" value="1"/>
</dbReference>
<dbReference type="InterPro" id="IPR036156">
    <property type="entry name" value="Beta-gal/glucu_dom_sf"/>
</dbReference>
<evidence type="ECO:0000256" key="1">
    <source>
        <dbReference type="ARBA" id="ARBA00007401"/>
    </source>
</evidence>
<protein>
    <submittedName>
        <fullName evidence="7">Glycoside hydrolase family 2</fullName>
    </submittedName>
</protein>
<feature type="domain" description="Glycoside hydrolase family 2 immunoglobulin-like beta-sandwich" evidence="4">
    <location>
        <begin position="207"/>
        <end position="296"/>
    </location>
</feature>
<dbReference type="InterPro" id="IPR008979">
    <property type="entry name" value="Galactose-bd-like_sf"/>
</dbReference>
<evidence type="ECO:0000259" key="6">
    <source>
        <dbReference type="Pfam" id="PF02837"/>
    </source>
</evidence>
<dbReference type="InterPro" id="IPR051913">
    <property type="entry name" value="GH2_Domain-Containing"/>
</dbReference>
<dbReference type="AlphaFoldDB" id="A0A3P3QVD3"/>
<dbReference type="InterPro" id="IPR006104">
    <property type="entry name" value="Glyco_hydro_2_N"/>
</dbReference>
<dbReference type="PANTHER" id="PTHR42732">
    <property type="entry name" value="BETA-GALACTOSIDASE"/>
    <property type="match status" value="1"/>
</dbReference>
<dbReference type="Pfam" id="PF02836">
    <property type="entry name" value="Glyco_hydro_2_C"/>
    <property type="match status" value="1"/>
</dbReference>
<evidence type="ECO:0000259" key="5">
    <source>
        <dbReference type="Pfam" id="PF02836"/>
    </source>
</evidence>
<dbReference type="PANTHER" id="PTHR42732:SF1">
    <property type="entry name" value="BETA-MANNOSIDASE"/>
    <property type="match status" value="1"/>
</dbReference>
<dbReference type="SUPFAM" id="SSF51445">
    <property type="entry name" value="(Trans)glycosidases"/>
    <property type="match status" value="1"/>
</dbReference>
<reference evidence="7 8" key="1">
    <citation type="submission" date="2018-11" db="EMBL/GenBank/DDBJ databases">
        <title>Genome sequencing of Lachnoanaerobaculum sp. KCOM 2030 (= ChDC B114).</title>
        <authorList>
            <person name="Kook J.-K."/>
            <person name="Park S.-N."/>
            <person name="Lim Y.K."/>
        </authorList>
    </citation>
    <scope>NUCLEOTIDE SEQUENCE [LARGE SCALE GENOMIC DNA]</scope>
    <source>
        <strain evidence="7 8">KCOM 2030</strain>
    </source>
</reference>
<dbReference type="InterPro" id="IPR006102">
    <property type="entry name" value="Ig-like_GH2"/>
</dbReference>
<dbReference type="InterPro" id="IPR006103">
    <property type="entry name" value="Glyco_hydro_2_cat"/>
</dbReference>
<evidence type="ECO:0000313" key="8">
    <source>
        <dbReference type="Proteomes" id="UP000272490"/>
    </source>
</evidence>
<dbReference type="Gene3D" id="3.20.20.80">
    <property type="entry name" value="Glycosidases"/>
    <property type="match status" value="1"/>
</dbReference>
<accession>A0A3P3QVD3</accession>
<comment type="caution">
    <text evidence="7">The sequence shown here is derived from an EMBL/GenBank/DDBJ whole genome shotgun (WGS) entry which is preliminary data.</text>
</comment>